<feature type="transmembrane region" description="Helical" evidence="1">
    <location>
        <begin position="384"/>
        <end position="403"/>
    </location>
</feature>
<gene>
    <name evidence="2" type="ORF">ACFP5Y_10090</name>
</gene>
<dbReference type="EMBL" id="JBHSSC010000039">
    <property type="protein sequence ID" value="MFC6181572.1"/>
    <property type="molecule type" value="Genomic_DNA"/>
</dbReference>
<comment type="caution">
    <text evidence="2">The sequence shown here is derived from an EMBL/GenBank/DDBJ whole genome shotgun (WGS) entry which is preliminary data.</text>
</comment>
<feature type="transmembrane region" description="Helical" evidence="1">
    <location>
        <begin position="415"/>
        <end position="437"/>
    </location>
</feature>
<sequence length="449" mass="50491">MNKLRSTFLDFSIATLNFLANIGIMLPYVLILFKYKETQSVNYLVAIVVFYVARAASIFSTKRLNLKSSTYLLMCLWLGMFGSVIYSVTSNLWWLVAGALCLGYTSANIWPYFLTIKLHLTTSTDFKLKRLYWVIFLVLGSLFIVDFMFDLQYRLAFVLLAILFVLALPAGRLLDQFSLAFYNHQTKPERTPIKVWRVLLFIILFGAMALLTLLRKATLSIALPYVLGVIVIAIVVLNIELAADWKAMPANKLRIVNRGFLISFVLLFNSFFAYFVLGKTGMYLAFAFYLIGFEGGSPLYHLVAHHQEALAKRYAQIGLVVGHVLVLTTIPVLYSLGLILIALYVGYENPAINTSVYTADENDPDLAIINKYRFSTYGGLLCQLLFFGLLVTVSVLNHLNLMAFFNPSTATHVSVYLHGMAWPLTGLSFIVSMVTIYSQKHHISASKAA</sequence>
<feature type="transmembrane region" description="Helical" evidence="1">
    <location>
        <begin position="255"/>
        <end position="277"/>
    </location>
</feature>
<keyword evidence="3" id="KW-1185">Reference proteome</keyword>
<dbReference type="RefSeq" id="WP_137628665.1">
    <property type="nucleotide sequence ID" value="NZ_BJDJ01000011.1"/>
</dbReference>
<keyword evidence="1" id="KW-0812">Transmembrane</keyword>
<dbReference type="Proteomes" id="UP001596282">
    <property type="component" value="Unassembled WGS sequence"/>
</dbReference>
<feature type="transmembrane region" description="Helical" evidence="1">
    <location>
        <begin position="155"/>
        <end position="174"/>
    </location>
</feature>
<evidence type="ECO:0000256" key="1">
    <source>
        <dbReference type="SAM" id="Phobius"/>
    </source>
</evidence>
<feature type="transmembrane region" description="Helical" evidence="1">
    <location>
        <begin position="92"/>
        <end position="110"/>
    </location>
</feature>
<feature type="transmembrane region" description="Helical" evidence="1">
    <location>
        <begin position="12"/>
        <end position="35"/>
    </location>
</feature>
<evidence type="ECO:0000313" key="3">
    <source>
        <dbReference type="Proteomes" id="UP001596282"/>
    </source>
</evidence>
<keyword evidence="1" id="KW-1133">Transmembrane helix</keyword>
<reference evidence="3" key="1">
    <citation type="journal article" date="2019" name="Int. J. Syst. Evol. Microbiol.">
        <title>The Global Catalogue of Microorganisms (GCM) 10K type strain sequencing project: providing services to taxonomists for standard genome sequencing and annotation.</title>
        <authorList>
            <consortium name="The Broad Institute Genomics Platform"/>
            <consortium name="The Broad Institute Genome Sequencing Center for Infectious Disease"/>
            <person name="Wu L."/>
            <person name="Ma J."/>
        </authorList>
    </citation>
    <scope>NUCLEOTIDE SEQUENCE [LARGE SCALE GENOMIC DNA]</scope>
    <source>
        <strain evidence="3">CCM 8933</strain>
    </source>
</reference>
<feature type="transmembrane region" description="Helical" evidence="1">
    <location>
        <begin position="221"/>
        <end position="243"/>
    </location>
</feature>
<feature type="transmembrane region" description="Helical" evidence="1">
    <location>
        <begin position="324"/>
        <end position="347"/>
    </location>
</feature>
<organism evidence="2 3">
    <name type="scientific">Lactiplantibacillus daowaiensis</name>
    <dbReference type="NCBI Taxonomy" id="2559918"/>
    <lineage>
        <taxon>Bacteria</taxon>
        <taxon>Bacillati</taxon>
        <taxon>Bacillota</taxon>
        <taxon>Bacilli</taxon>
        <taxon>Lactobacillales</taxon>
        <taxon>Lactobacillaceae</taxon>
        <taxon>Lactiplantibacillus</taxon>
    </lineage>
</organism>
<accession>A0ABW1S1I1</accession>
<evidence type="ECO:0008006" key="4">
    <source>
        <dbReference type="Google" id="ProtNLM"/>
    </source>
</evidence>
<feature type="transmembrane region" description="Helical" evidence="1">
    <location>
        <begin position="131"/>
        <end position="149"/>
    </location>
</feature>
<feature type="transmembrane region" description="Helical" evidence="1">
    <location>
        <begin position="41"/>
        <end position="59"/>
    </location>
</feature>
<protein>
    <recommendedName>
        <fullName evidence="4">Integral membrane protein</fullName>
    </recommendedName>
</protein>
<feature type="transmembrane region" description="Helical" evidence="1">
    <location>
        <begin position="71"/>
        <end position="86"/>
    </location>
</feature>
<feature type="transmembrane region" description="Helical" evidence="1">
    <location>
        <begin position="283"/>
        <end position="303"/>
    </location>
</feature>
<feature type="transmembrane region" description="Helical" evidence="1">
    <location>
        <begin position="195"/>
        <end position="215"/>
    </location>
</feature>
<proteinExistence type="predicted"/>
<name>A0ABW1S1I1_9LACO</name>
<keyword evidence="1" id="KW-0472">Membrane</keyword>
<evidence type="ECO:0000313" key="2">
    <source>
        <dbReference type="EMBL" id="MFC6181572.1"/>
    </source>
</evidence>